<dbReference type="RefSeq" id="WP_275563784.1">
    <property type="nucleotide sequence ID" value="NZ_CP095474.1"/>
</dbReference>
<proteinExistence type="predicted"/>
<organism evidence="2 3">
    <name type="scientific">Streptomyces sudanensis</name>
    <dbReference type="NCBI Taxonomy" id="436397"/>
    <lineage>
        <taxon>Bacteria</taxon>
        <taxon>Bacillati</taxon>
        <taxon>Actinomycetota</taxon>
        <taxon>Actinomycetes</taxon>
        <taxon>Kitasatosporales</taxon>
        <taxon>Streptomycetaceae</taxon>
        <taxon>Streptomyces</taxon>
    </lineage>
</organism>
<reference evidence="2" key="1">
    <citation type="submission" date="2022-04" db="EMBL/GenBank/DDBJ databases">
        <title>Systematic whole-genome sequencing reveals an unexpected diversity among actinomycetoma pathogens and provides insights into their antibacterial susceptibilities.</title>
        <authorList>
            <person name="Watson A.K."/>
            <person name="Kepplinger B."/>
            <person name="Bakhiet S.M."/>
            <person name="Mhmoud N.A."/>
            <person name="Chapman J."/>
            <person name="Allenby N."/>
            <person name="Mickiewicz K."/>
            <person name="Goodfellow M."/>
            <person name="Fahal A.H."/>
            <person name="Errington J."/>
        </authorList>
    </citation>
    <scope>NUCLEOTIDE SEQUENCE</scope>
    <source>
        <strain evidence="2">SD 504</strain>
    </source>
</reference>
<gene>
    <name evidence="2" type="ORF">MW084_00030</name>
</gene>
<protein>
    <submittedName>
        <fullName evidence="2">NAD-dependent epimerase/dehydratase family protein</fullName>
    </submittedName>
</protein>
<evidence type="ECO:0000313" key="3">
    <source>
        <dbReference type="Proteomes" id="UP001056383"/>
    </source>
</evidence>
<dbReference type="Gene3D" id="3.40.50.720">
    <property type="entry name" value="NAD(P)-binding Rossmann-like Domain"/>
    <property type="match status" value="1"/>
</dbReference>
<name>A0ABY4TK88_9ACTN</name>
<feature type="non-terminal residue" evidence="2">
    <location>
        <position position="39"/>
    </location>
</feature>
<dbReference type="InterPro" id="IPR001509">
    <property type="entry name" value="Epimerase_deHydtase"/>
</dbReference>
<accession>A0ABY4TK88</accession>
<sequence>MRIVITGATGNIGSAVVGRLRAEGGHDLVGLARRLPEDP</sequence>
<dbReference type="SUPFAM" id="SSF51735">
    <property type="entry name" value="NAD(P)-binding Rossmann-fold domains"/>
    <property type="match status" value="1"/>
</dbReference>
<feature type="domain" description="NAD-dependent epimerase/dehydratase" evidence="1">
    <location>
        <begin position="3"/>
        <end position="34"/>
    </location>
</feature>
<evidence type="ECO:0000313" key="2">
    <source>
        <dbReference type="EMBL" id="URN18569.1"/>
    </source>
</evidence>
<dbReference type="Pfam" id="PF01370">
    <property type="entry name" value="Epimerase"/>
    <property type="match status" value="1"/>
</dbReference>
<evidence type="ECO:0000259" key="1">
    <source>
        <dbReference type="Pfam" id="PF01370"/>
    </source>
</evidence>
<dbReference type="Proteomes" id="UP001056383">
    <property type="component" value="Chromosome"/>
</dbReference>
<keyword evidence="3" id="KW-1185">Reference proteome</keyword>
<dbReference type="InterPro" id="IPR036291">
    <property type="entry name" value="NAD(P)-bd_dom_sf"/>
</dbReference>
<dbReference type="EMBL" id="CP095474">
    <property type="protein sequence ID" value="URN18569.1"/>
    <property type="molecule type" value="Genomic_DNA"/>
</dbReference>